<evidence type="ECO:0000256" key="1">
    <source>
        <dbReference type="SAM" id="MobiDB-lite"/>
    </source>
</evidence>
<feature type="compositionally biased region" description="Polar residues" evidence="1">
    <location>
        <begin position="113"/>
        <end position="130"/>
    </location>
</feature>
<feature type="region of interest" description="Disordered" evidence="1">
    <location>
        <begin position="50"/>
        <end position="131"/>
    </location>
</feature>
<name>A0ABR1IZJ5_9AGAR</name>
<gene>
    <name evidence="2" type="ORF">VKT23_014717</name>
</gene>
<comment type="caution">
    <text evidence="2">The sequence shown here is derived from an EMBL/GenBank/DDBJ whole genome shotgun (WGS) entry which is preliminary data.</text>
</comment>
<dbReference type="EMBL" id="JBANRG010000046">
    <property type="protein sequence ID" value="KAK7445722.1"/>
    <property type="molecule type" value="Genomic_DNA"/>
</dbReference>
<evidence type="ECO:0000313" key="3">
    <source>
        <dbReference type="Proteomes" id="UP001498398"/>
    </source>
</evidence>
<sequence>MSRTNSECIQTLAHFLASRNRDSKTLMKDEWLGWRPKLSDVKRDMAMFEPYGPDAQSINPPTSSSKNHASTPLKPALRTRSIRSLESQVGDALSLSLSEPRVHFTPPSKAKTRATSKGTGSGNDASTPETPTRRLVMDSVMVPRCGLSDSPYALNESMSEKEMIHYIVF</sequence>
<keyword evidence="3" id="KW-1185">Reference proteome</keyword>
<evidence type="ECO:0000313" key="2">
    <source>
        <dbReference type="EMBL" id="KAK7445722.1"/>
    </source>
</evidence>
<proteinExistence type="predicted"/>
<organism evidence="2 3">
    <name type="scientific">Marasmiellus scandens</name>
    <dbReference type="NCBI Taxonomy" id="2682957"/>
    <lineage>
        <taxon>Eukaryota</taxon>
        <taxon>Fungi</taxon>
        <taxon>Dikarya</taxon>
        <taxon>Basidiomycota</taxon>
        <taxon>Agaricomycotina</taxon>
        <taxon>Agaricomycetes</taxon>
        <taxon>Agaricomycetidae</taxon>
        <taxon>Agaricales</taxon>
        <taxon>Marasmiineae</taxon>
        <taxon>Omphalotaceae</taxon>
        <taxon>Marasmiellus</taxon>
    </lineage>
</organism>
<dbReference type="Proteomes" id="UP001498398">
    <property type="component" value="Unassembled WGS sequence"/>
</dbReference>
<protein>
    <submittedName>
        <fullName evidence="2">Uncharacterized protein</fullName>
    </submittedName>
</protein>
<accession>A0ABR1IZJ5</accession>
<feature type="compositionally biased region" description="Polar residues" evidence="1">
    <location>
        <begin position="56"/>
        <end position="70"/>
    </location>
</feature>
<reference evidence="2 3" key="1">
    <citation type="submission" date="2024-01" db="EMBL/GenBank/DDBJ databases">
        <title>A draft genome for the cacao thread blight pathogen Marasmiellus scandens.</title>
        <authorList>
            <person name="Baruah I.K."/>
            <person name="Leung J."/>
            <person name="Bukari Y."/>
            <person name="Amoako-Attah I."/>
            <person name="Meinhardt L.W."/>
            <person name="Bailey B.A."/>
            <person name="Cohen S.P."/>
        </authorList>
    </citation>
    <scope>NUCLEOTIDE SEQUENCE [LARGE SCALE GENOMIC DNA]</scope>
    <source>
        <strain evidence="2 3">GH-19</strain>
    </source>
</reference>